<dbReference type="EMBL" id="QXFU01000989">
    <property type="protein sequence ID" value="KAE9014078.1"/>
    <property type="molecule type" value="Genomic_DNA"/>
</dbReference>
<dbReference type="AlphaFoldDB" id="A0A6A3L7V1"/>
<dbReference type="Proteomes" id="UP000435112">
    <property type="component" value="Unassembled WGS sequence"/>
</dbReference>
<accession>A0A6A3L7V1</accession>
<feature type="region of interest" description="Disordered" evidence="1">
    <location>
        <begin position="1"/>
        <end position="37"/>
    </location>
</feature>
<sequence length="37" mass="4471">MEWRRHESPVEDQTATVMVMPPRRPNDEEKEAEYTQP</sequence>
<organism evidence="2 3">
    <name type="scientific">Phytophthora rubi</name>
    <dbReference type="NCBI Taxonomy" id="129364"/>
    <lineage>
        <taxon>Eukaryota</taxon>
        <taxon>Sar</taxon>
        <taxon>Stramenopiles</taxon>
        <taxon>Oomycota</taxon>
        <taxon>Peronosporomycetes</taxon>
        <taxon>Peronosporales</taxon>
        <taxon>Peronosporaceae</taxon>
        <taxon>Phytophthora</taxon>
    </lineage>
</organism>
<protein>
    <submittedName>
        <fullName evidence="2">Uncharacterized protein</fullName>
    </submittedName>
</protein>
<evidence type="ECO:0000256" key="1">
    <source>
        <dbReference type="SAM" id="MobiDB-lite"/>
    </source>
</evidence>
<reference evidence="2 3" key="1">
    <citation type="submission" date="2018-09" db="EMBL/GenBank/DDBJ databases">
        <title>Genomic investigation of the strawberry pathogen Phytophthora fragariae indicates pathogenicity is determined by transcriptional variation in three key races.</title>
        <authorList>
            <person name="Adams T.M."/>
            <person name="Armitage A.D."/>
            <person name="Sobczyk M.K."/>
            <person name="Bates H.J."/>
            <person name="Dunwell J.M."/>
            <person name="Nellist C.F."/>
            <person name="Harrison R.J."/>
        </authorList>
    </citation>
    <scope>NUCLEOTIDE SEQUENCE [LARGE SCALE GENOMIC DNA]</scope>
    <source>
        <strain evidence="2 3">SCRP324</strain>
    </source>
</reference>
<name>A0A6A3L7V1_9STRA</name>
<proteinExistence type="predicted"/>
<gene>
    <name evidence="2" type="ORF">PR002_g14320</name>
</gene>
<comment type="caution">
    <text evidence="2">The sequence shown here is derived from an EMBL/GenBank/DDBJ whole genome shotgun (WGS) entry which is preliminary data.</text>
</comment>
<evidence type="ECO:0000313" key="3">
    <source>
        <dbReference type="Proteomes" id="UP000435112"/>
    </source>
</evidence>
<evidence type="ECO:0000313" key="2">
    <source>
        <dbReference type="EMBL" id="KAE9014078.1"/>
    </source>
</evidence>